<dbReference type="AlphaFoldDB" id="A0A8J2K5H7"/>
<feature type="non-terminal residue" evidence="2">
    <location>
        <position position="1"/>
    </location>
</feature>
<feature type="compositionally biased region" description="Polar residues" evidence="1">
    <location>
        <begin position="42"/>
        <end position="51"/>
    </location>
</feature>
<feature type="region of interest" description="Disordered" evidence="1">
    <location>
        <begin position="42"/>
        <end position="65"/>
    </location>
</feature>
<dbReference type="EMBL" id="CAJVCH010163641">
    <property type="protein sequence ID" value="CAG7728446.1"/>
    <property type="molecule type" value="Genomic_DNA"/>
</dbReference>
<keyword evidence="3" id="KW-1185">Reference proteome</keyword>
<organism evidence="2 3">
    <name type="scientific">Allacma fusca</name>
    <dbReference type="NCBI Taxonomy" id="39272"/>
    <lineage>
        <taxon>Eukaryota</taxon>
        <taxon>Metazoa</taxon>
        <taxon>Ecdysozoa</taxon>
        <taxon>Arthropoda</taxon>
        <taxon>Hexapoda</taxon>
        <taxon>Collembola</taxon>
        <taxon>Symphypleona</taxon>
        <taxon>Sminthuridae</taxon>
        <taxon>Allacma</taxon>
    </lineage>
</organism>
<evidence type="ECO:0000313" key="2">
    <source>
        <dbReference type="EMBL" id="CAG7728446.1"/>
    </source>
</evidence>
<protein>
    <submittedName>
        <fullName evidence="2">Uncharacterized protein</fullName>
    </submittedName>
</protein>
<evidence type="ECO:0000313" key="3">
    <source>
        <dbReference type="Proteomes" id="UP000708208"/>
    </source>
</evidence>
<accession>A0A8J2K5H7</accession>
<proteinExistence type="predicted"/>
<dbReference type="Proteomes" id="UP000708208">
    <property type="component" value="Unassembled WGS sequence"/>
</dbReference>
<evidence type="ECO:0000256" key="1">
    <source>
        <dbReference type="SAM" id="MobiDB-lite"/>
    </source>
</evidence>
<name>A0A8J2K5H7_9HEXA</name>
<reference evidence="2" key="1">
    <citation type="submission" date="2021-06" db="EMBL/GenBank/DDBJ databases">
        <authorList>
            <person name="Hodson N. C."/>
            <person name="Mongue J. A."/>
            <person name="Jaron S. K."/>
        </authorList>
    </citation>
    <scope>NUCLEOTIDE SEQUENCE</scope>
</reference>
<gene>
    <name evidence="2" type="ORF">AFUS01_LOCUS17223</name>
</gene>
<comment type="caution">
    <text evidence="2">The sequence shown here is derived from an EMBL/GenBank/DDBJ whole genome shotgun (WGS) entry which is preliminary data.</text>
</comment>
<sequence>MTISSVGGMEHAKLALDIGLSQKSQLKDKSFTGRLSQFKSSGTAIHNTDSDPQGDFPMPKGEDKTNLNVYTGDTRIRNMATVVQQGSSGHTTGDFFLDKTKMDQYNVVRQTFPDAKGDTLGSDIQIPLVILSQGVCMSKLPEKPNAQKNGERKNIDGYDPGSVVNAVGDIKSRLPENTKVRNINGKIEIAGNQVGIIETPESSDVMNVYDLANEK</sequence>